<evidence type="ECO:0000313" key="1">
    <source>
        <dbReference type="EMBL" id="SDS77270.1"/>
    </source>
</evidence>
<proteinExistence type="predicted"/>
<name>A0A1H1UY41_9PSED</name>
<accession>A0A1H1UY41</accession>
<evidence type="ECO:0000313" key="2">
    <source>
        <dbReference type="Proteomes" id="UP000199524"/>
    </source>
</evidence>
<dbReference type="Proteomes" id="UP000199524">
    <property type="component" value="Chromosome I"/>
</dbReference>
<dbReference type="AlphaFoldDB" id="A0A1H1UY41"/>
<gene>
    <name evidence="1" type="ORF">SAMN05216598_2715</name>
</gene>
<dbReference type="EMBL" id="LT629777">
    <property type="protein sequence ID" value="SDS77270.1"/>
    <property type="molecule type" value="Genomic_DNA"/>
</dbReference>
<protein>
    <submittedName>
        <fullName evidence="1">Uncharacterized protein</fullName>
    </submittedName>
</protein>
<keyword evidence="2" id="KW-1185">Reference proteome</keyword>
<organism evidence="1 2">
    <name type="scientific">Pseudomonas asplenii</name>
    <dbReference type="NCBI Taxonomy" id="53407"/>
    <lineage>
        <taxon>Bacteria</taxon>
        <taxon>Pseudomonadati</taxon>
        <taxon>Pseudomonadota</taxon>
        <taxon>Gammaproteobacteria</taxon>
        <taxon>Pseudomonadales</taxon>
        <taxon>Pseudomonadaceae</taxon>
        <taxon>Pseudomonas</taxon>
    </lineage>
</organism>
<reference evidence="2" key="1">
    <citation type="submission" date="2016-10" db="EMBL/GenBank/DDBJ databases">
        <authorList>
            <person name="Varghese N."/>
            <person name="Submissions S."/>
        </authorList>
    </citation>
    <scope>NUCLEOTIDE SEQUENCE [LARGE SCALE GENOMIC DNA]</scope>
    <source>
        <strain evidence="2">ATCC 23835</strain>
    </source>
</reference>
<sequence>MMKLEMARGLFLLGGLAVASLALVVWEQPQPQVLSMAQAGERCPLPRVAKVAAHVQPTHDLLLFVFGLSQGLKPQS</sequence>